<organism evidence="1 2">
    <name type="scientific">Caerostris darwini</name>
    <dbReference type="NCBI Taxonomy" id="1538125"/>
    <lineage>
        <taxon>Eukaryota</taxon>
        <taxon>Metazoa</taxon>
        <taxon>Ecdysozoa</taxon>
        <taxon>Arthropoda</taxon>
        <taxon>Chelicerata</taxon>
        <taxon>Arachnida</taxon>
        <taxon>Araneae</taxon>
        <taxon>Araneomorphae</taxon>
        <taxon>Entelegynae</taxon>
        <taxon>Araneoidea</taxon>
        <taxon>Araneidae</taxon>
        <taxon>Caerostris</taxon>
    </lineage>
</organism>
<sequence length="79" mass="8726">MVSGRALTVRSPNFTAEAQNTTTTIKYHNWAIVYLHSHQQQSMAMARRSVSNTRECIARASVLCGAQAPFCKKGWKIGG</sequence>
<gene>
    <name evidence="1" type="ORF">CDAR_239961</name>
</gene>
<proteinExistence type="predicted"/>
<evidence type="ECO:0000313" key="2">
    <source>
        <dbReference type="Proteomes" id="UP001054837"/>
    </source>
</evidence>
<name>A0AAV4T0C8_9ARAC</name>
<dbReference type="AlphaFoldDB" id="A0AAV4T0C8"/>
<reference evidence="1 2" key="1">
    <citation type="submission" date="2021-06" db="EMBL/GenBank/DDBJ databases">
        <title>Caerostris darwini draft genome.</title>
        <authorList>
            <person name="Kono N."/>
            <person name="Arakawa K."/>
        </authorList>
    </citation>
    <scope>NUCLEOTIDE SEQUENCE [LARGE SCALE GENOMIC DNA]</scope>
</reference>
<dbReference type="EMBL" id="BPLQ01008680">
    <property type="protein sequence ID" value="GIY38836.1"/>
    <property type="molecule type" value="Genomic_DNA"/>
</dbReference>
<keyword evidence="2" id="KW-1185">Reference proteome</keyword>
<accession>A0AAV4T0C8</accession>
<protein>
    <submittedName>
        <fullName evidence="1">Uncharacterized protein</fullName>
    </submittedName>
</protein>
<dbReference type="Proteomes" id="UP001054837">
    <property type="component" value="Unassembled WGS sequence"/>
</dbReference>
<evidence type="ECO:0000313" key="1">
    <source>
        <dbReference type="EMBL" id="GIY38836.1"/>
    </source>
</evidence>
<comment type="caution">
    <text evidence="1">The sequence shown here is derived from an EMBL/GenBank/DDBJ whole genome shotgun (WGS) entry which is preliminary data.</text>
</comment>